<dbReference type="GO" id="GO:0005854">
    <property type="term" value="C:nascent polypeptide-associated complex"/>
    <property type="evidence" value="ECO:0007669"/>
    <property type="project" value="InterPro"/>
</dbReference>
<evidence type="ECO:0000259" key="4">
    <source>
        <dbReference type="PROSITE" id="PS51151"/>
    </source>
</evidence>
<protein>
    <submittedName>
        <fullName evidence="5">NAC domain-containing protein</fullName>
    </submittedName>
</protein>
<dbReference type="PROSITE" id="PS51151">
    <property type="entry name" value="NAC_AB"/>
    <property type="match status" value="1"/>
</dbReference>
<feature type="compositionally biased region" description="Low complexity" evidence="3">
    <location>
        <begin position="127"/>
        <end position="138"/>
    </location>
</feature>
<feature type="compositionally biased region" description="Basic and acidic residues" evidence="3">
    <location>
        <begin position="36"/>
        <end position="46"/>
    </location>
</feature>
<dbReference type="VEuPathDB" id="ToxoDB:BESB_056110"/>
<dbReference type="CDD" id="cd14358">
    <property type="entry name" value="UBA_NAC_euk"/>
    <property type="match status" value="1"/>
</dbReference>
<dbReference type="FunFam" id="2.20.70.30:FF:000002">
    <property type="entry name" value="Nascent polypeptide-associated complex (NAC), alpha subunit"/>
    <property type="match status" value="1"/>
</dbReference>
<keyword evidence="1" id="KW-0813">Transport</keyword>
<dbReference type="Pfam" id="PF01849">
    <property type="entry name" value="NAC"/>
    <property type="match status" value="1"/>
</dbReference>
<dbReference type="InterPro" id="IPR009060">
    <property type="entry name" value="UBA-like_sf"/>
</dbReference>
<dbReference type="CDD" id="cd22054">
    <property type="entry name" value="NAC_NACA"/>
    <property type="match status" value="1"/>
</dbReference>
<dbReference type="SMART" id="SM01407">
    <property type="entry name" value="NAC"/>
    <property type="match status" value="1"/>
</dbReference>
<dbReference type="PIRSF" id="PIRSF015901">
    <property type="entry name" value="NAC_alpha"/>
    <property type="match status" value="1"/>
</dbReference>
<comment type="caution">
    <text evidence="5">The sequence shown here is derived from an EMBL/GenBank/DDBJ whole genome shotgun (WGS) entry which is preliminary data.</text>
</comment>
<proteinExistence type="predicted"/>
<dbReference type="GeneID" id="40310540"/>
<dbReference type="RefSeq" id="XP_029219969.1">
    <property type="nucleotide sequence ID" value="XM_029364046.1"/>
</dbReference>
<dbReference type="SUPFAM" id="SSF46934">
    <property type="entry name" value="UBA-like"/>
    <property type="match status" value="1"/>
</dbReference>
<feature type="compositionally biased region" description="Acidic residues" evidence="3">
    <location>
        <begin position="16"/>
        <end position="35"/>
    </location>
</feature>
<dbReference type="Proteomes" id="UP000224006">
    <property type="component" value="Chromosome IV"/>
</dbReference>
<organism evidence="5 6">
    <name type="scientific">Besnoitia besnoiti</name>
    <name type="common">Apicomplexan protozoan</name>
    <dbReference type="NCBI Taxonomy" id="94643"/>
    <lineage>
        <taxon>Eukaryota</taxon>
        <taxon>Sar</taxon>
        <taxon>Alveolata</taxon>
        <taxon>Apicomplexa</taxon>
        <taxon>Conoidasida</taxon>
        <taxon>Coccidia</taxon>
        <taxon>Eucoccidiorida</taxon>
        <taxon>Eimeriorina</taxon>
        <taxon>Sarcocystidae</taxon>
        <taxon>Besnoitia</taxon>
    </lineage>
</organism>
<feature type="region of interest" description="Disordered" evidence="3">
    <location>
        <begin position="127"/>
        <end position="154"/>
    </location>
</feature>
<evidence type="ECO:0000313" key="5">
    <source>
        <dbReference type="EMBL" id="PFH35960.1"/>
    </source>
</evidence>
<gene>
    <name evidence="5" type="ORF">BESB_056110</name>
</gene>
<evidence type="ECO:0000256" key="3">
    <source>
        <dbReference type="SAM" id="MobiDB-lite"/>
    </source>
</evidence>
<dbReference type="Pfam" id="PF19026">
    <property type="entry name" value="UBA_HYPK"/>
    <property type="match status" value="1"/>
</dbReference>
<keyword evidence="6" id="KW-1185">Reference proteome</keyword>
<evidence type="ECO:0000256" key="1">
    <source>
        <dbReference type="ARBA" id="ARBA00022448"/>
    </source>
</evidence>
<evidence type="ECO:0000313" key="6">
    <source>
        <dbReference type="Proteomes" id="UP000224006"/>
    </source>
</evidence>
<accession>A0A2A9MKJ9</accession>
<reference evidence="5 6" key="1">
    <citation type="submission" date="2017-09" db="EMBL/GenBank/DDBJ databases">
        <title>Genome sequencing of Besnoitia besnoiti strain Bb-Ger1.</title>
        <authorList>
            <person name="Schares G."/>
            <person name="Venepally P."/>
            <person name="Lorenzi H.A."/>
        </authorList>
    </citation>
    <scope>NUCLEOTIDE SEQUENCE [LARGE SCALE GENOMIC DNA]</scope>
    <source>
        <strain evidence="5 6">Bb-Ger1</strain>
    </source>
</reference>
<evidence type="ECO:0000256" key="2">
    <source>
        <dbReference type="ARBA" id="ARBA00022927"/>
    </source>
</evidence>
<dbReference type="EMBL" id="NWUJ01000004">
    <property type="protein sequence ID" value="PFH35960.1"/>
    <property type="molecule type" value="Genomic_DNA"/>
</dbReference>
<dbReference type="PANTHER" id="PTHR21713">
    <property type="entry name" value="NASCENT POLYPEPTIDE ASSOCIATED COMPLEX ALPHA SUBUNIT-RELATED"/>
    <property type="match status" value="1"/>
</dbReference>
<dbReference type="AlphaFoldDB" id="A0A2A9MKJ9"/>
<dbReference type="GO" id="GO:0015031">
    <property type="term" value="P:protein transport"/>
    <property type="evidence" value="ECO:0007669"/>
    <property type="project" value="UniProtKB-KW"/>
</dbReference>
<feature type="domain" description="NAC-A/B" evidence="4">
    <location>
        <begin position="43"/>
        <end position="108"/>
    </location>
</feature>
<dbReference type="InterPro" id="IPR044034">
    <property type="entry name" value="NAC-like_UBA"/>
</dbReference>
<dbReference type="OrthoDB" id="3169036at2759"/>
<dbReference type="InterPro" id="IPR002715">
    <property type="entry name" value="Nas_poly-pep-assoc_cplx_dom"/>
</dbReference>
<dbReference type="InterPro" id="IPR038187">
    <property type="entry name" value="NAC_A/B_dom_sf"/>
</dbReference>
<sequence>MTAVEEQKHLSASSDSDSDEECPNLEEENAQEEGSPEGRSKQSRNEKKARKAVLRHGMKHMPGVVRVLIRKSKHIVFVVPKPDVYKSLASDTYVIFGEAKIEDLNSQAHSAAAQRFTQAANAPFAFNGPEGAATSADAAAKKEEAEAPVDETGVDPKDVDLVMSQVDCSRAKAIAALKANNNDIVEAIMELTSH</sequence>
<dbReference type="STRING" id="94643.A0A2A9MKJ9"/>
<name>A0A2A9MKJ9_BESBE</name>
<keyword evidence="2" id="KW-0653">Protein transport</keyword>
<dbReference type="InterPro" id="IPR016641">
    <property type="entry name" value="EGD2/NACA0like"/>
</dbReference>
<dbReference type="KEGG" id="bbes:BESB_056110"/>
<dbReference type="Gene3D" id="2.20.70.30">
    <property type="entry name" value="Nascent polypeptide-associated complex domain"/>
    <property type="match status" value="1"/>
</dbReference>
<dbReference type="Gene3D" id="1.10.8.10">
    <property type="entry name" value="DNA helicase RuvA subunit, C-terminal domain"/>
    <property type="match status" value="1"/>
</dbReference>
<feature type="region of interest" description="Disordered" evidence="3">
    <location>
        <begin position="1"/>
        <end position="54"/>
    </location>
</feature>